<keyword evidence="9" id="KW-1185">Reference proteome</keyword>
<accession>A0A3Q9BTF6</accession>
<dbReference type="InterPro" id="IPR013149">
    <property type="entry name" value="ADH-like_C"/>
</dbReference>
<evidence type="ECO:0000256" key="6">
    <source>
        <dbReference type="RuleBase" id="RU361277"/>
    </source>
</evidence>
<dbReference type="GO" id="GO:0008270">
    <property type="term" value="F:zinc ion binding"/>
    <property type="evidence" value="ECO:0007669"/>
    <property type="project" value="InterPro"/>
</dbReference>
<feature type="domain" description="Enoyl reductase (ER)" evidence="7">
    <location>
        <begin position="8"/>
        <end position="343"/>
    </location>
</feature>
<dbReference type="InterPro" id="IPR013154">
    <property type="entry name" value="ADH-like_N"/>
</dbReference>
<dbReference type="EMBL" id="CP034464">
    <property type="protein sequence ID" value="AZP14074.1"/>
    <property type="molecule type" value="Genomic_DNA"/>
</dbReference>
<dbReference type="SUPFAM" id="SSF51735">
    <property type="entry name" value="NAD(P)-binding Rossmann-fold domains"/>
    <property type="match status" value="1"/>
</dbReference>
<dbReference type="PROSITE" id="PS00059">
    <property type="entry name" value="ADH_ZINC"/>
    <property type="match status" value="1"/>
</dbReference>
<evidence type="ECO:0000313" key="9">
    <source>
        <dbReference type="Proteomes" id="UP000275663"/>
    </source>
</evidence>
<sequence>MKALVYLGPGKKALEERTRPEILAPTDAIVQITKTTICGTDLHILKGDVPSCQPGRILGHEGVGIVDKVGVAVTAFKPGDRVLISCISSCGKCEYCRKLMYSHCTTGGWILGNTIDGTQAEYVRTPYADTSLYPIPYGMDEEALVMLSDILPTGFECGVLNGKVQPGCTVAIVGAGPIGLAALLTAQFYSPAEIIMIDLDDKRLEIATRFGATSVINSTDGKAVEALMELSNGRGVDTAIEAVGIPASFELCEKIVAPGGTIANIGVHGAKVDLHLENLWDRNITITTRLVDTVSTPMLMRSLQTKKIDPTQLITHHFKLANILDAYETFAHAASTGALKVVIEV</sequence>
<dbReference type="InterPro" id="IPR020843">
    <property type="entry name" value="ER"/>
</dbReference>
<evidence type="ECO:0000256" key="5">
    <source>
        <dbReference type="ARBA" id="ARBA00023002"/>
    </source>
</evidence>
<dbReference type="Gene3D" id="3.40.50.720">
    <property type="entry name" value="NAD(P)-binding Rossmann-like Domain"/>
    <property type="match status" value="1"/>
</dbReference>
<gene>
    <name evidence="8" type="ORF">EJN92_19970</name>
</gene>
<name>A0A3Q9BTF6_9BURK</name>
<dbReference type="SUPFAM" id="SSF50129">
    <property type="entry name" value="GroES-like"/>
    <property type="match status" value="1"/>
</dbReference>
<dbReference type="Pfam" id="PF08240">
    <property type="entry name" value="ADH_N"/>
    <property type="match status" value="1"/>
</dbReference>
<dbReference type="InterPro" id="IPR011032">
    <property type="entry name" value="GroES-like_sf"/>
</dbReference>
<dbReference type="PANTHER" id="PTHR42813:SF4">
    <property type="entry name" value="NADP-DEPENDENT ISOPROPANOL DEHYDROGENASE"/>
    <property type="match status" value="1"/>
</dbReference>
<evidence type="ECO:0000256" key="2">
    <source>
        <dbReference type="ARBA" id="ARBA00008072"/>
    </source>
</evidence>
<dbReference type="RefSeq" id="WP_126129435.1">
    <property type="nucleotide sequence ID" value="NZ_CP034464.1"/>
</dbReference>
<keyword evidence="4 6" id="KW-0862">Zinc</keyword>
<evidence type="ECO:0000256" key="1">
    <source>
        <dbReference type="ARBA" id="ARBA00001947"/>
    </source>
</evidence>
<dbReference type="CDD" id="cd08286">
    <property type="entry name" value="FDH_like_ADH2"/>
    <property type="match status" value="1"/>
</dbReference>
<dbReference type="PANTHER" id="PTHR42813">
    <property type="entry name" value="ZINC-TYPE ALCOHOL DEHYDROGENASE-LIKE"/>
    <property type="match status" value="1"/>
</dbReference>
<dbReference type="Pfam" id="PF00107">
    <property type="entry name" value="ADH_zinc_N"/>
    <property type="match status" value="1"/>
</dbReference>
<dbReference type="Proteomes" id="UP000275663">
    <property type="component" value="Chromosome"/>
</dbReference>
<keyword evidence="5" id="KW-0560">Oxidoreductase</keyword>
<evidence type="ECO:0000256" key="4">
    <source>
        <dbReference type="ARBA" id="ARBA00022833"/>
    </source>
</evidence>
<reference evidence="8 9" key="1">
    <citation type="journal article" date="2011" name="Int. J. Syst. Evol. Microbiol.">
        <title>Description of Undibacterium oligocarboniphilum sp. nov., isolated from purified water, and Undibacterium pigrum strain CCUG 49012 as the type strain of Undibacterium parvum sp. nov., and emended descriptions of the genus Undibacterium and the species Undibacterium pigrum.</title>
        <authorList>
            <person name="Eder W."/>
            <person name="Wanner G."/>
            <person name="Ludwig W."/>
            <person name="Busse H.J."/>
            <person name="Ziemke-Kageler F."/>
            <person name="Lang E."/>
        </authorList>
    </citation>
    <scope>NUCLEOTIDE SEQUENCE [LARGE SCALE GENOMIC DNA]</scope>
    <source>
        <strain evidence="8 9">DSM 23061</strain>
    </source>
</reference>
<evidence type="ECO:0000313" key="8">
    <source>
        <dbReference type="EMBL" id="AZP14074.1"/>
    </source>
</evidence>
<dbReference type="KEGG" id="upv:EJN92_19970"/>
<organism evidence="8 9">
    <name type="scientific">Undibacterium parvum</name>
    <dbReference type="NCBI Taxonomy" id="401471"/>
    <lineage>
        <taxon>Bacteria</taxon>
        <taxon>Pseudomonadati</taxon>
        <taxon>Pseudomonadota</taxon>
        <taxon>Betaproteobacteria</taxon>
        <taxon>Burkholderiales</taxon>
        <taxon>Oxalobacteraceae</taxon>
        <taxon>Undibacterium</taxon>
    </lineage>
</organism>
<comment type="similarity">
    <text evidence="2 6">Belongs to the zinc-containing alcohol dehydrogenase family.</text>
</comment>
<comment type="cofactor">
    <cofactor evidence="1 6">
        <name>Zn(2+)</name>
        <dbReference type="ChEBI" id="CHEBI:29105"/>
    </cofactor>
</comment>
<evidence type="ECO:0000256" key="3">
    <source>
        <dbReference type="ARBA" id="ARBA00022723"/>
    </source>
</evidence>
<protein>
    <submittedName>
        <fullName evidence="8">Alcohol dehydrogenase</fullName>
    </submittedName>
</protein>
<dbReference type="SMART" id="SM00829">
    <property type="entry name" value="PKS_ER"/>
    <property type="match status" value="1"/>
</dbReference>
<dbReference type="InterPro" id="IPR002328">
    <property type="entry name" value="ADH_Zn_CS"/>
</dbReference>
<keyword evidence="3 6" id="KW-0479">Metal-binding</keyword>
<dbReference type="InterPro" id="IPR036291">
    <property type="entry name" value="NAD(P)-bd_dom_sf"/>
</dbReference>
<dbReference type="Gene3D" id="3.90.180.10">
    <property type="entry name" value="Medium-chain alcohol dehydrogenases, catalytic domain"/>
    <property type="match status" value="1"/>
</dbReference>
<proteinExistence type="inferred from homology"/>
<dbReference type="OrthoDB" id="9773078at2"/>
<dbReference type="AlphaFoldDB" id="A0A3Q9BTF6"/>
<dbReference type="GO" id="GO:0016616">
    <property type="term" value="F:oxidoreductase activity, acting on the CH-OH group of donors, NAD or NADP as acceptor"/>
    <property type="evidence" value="ECO:0007669"/>
    <property type="project" value="UniProtKB-ARBA"/>
</dbReference>
<evidence type="ECO:0000259" key="7">
    <source>
        <dbReference type="SMART" id="SM00829"/>
    </source>
</evidence>